<dbReference type="EMBL" id="ACPB03012359">
    <property type="status" value="NOT_ANNOTATED_CDS"/>
    <property type="molecule type" value="Genomic_DNA"/>
</dbReference>
<evidence type="ECO:0000313" key="6">
    <source>
        <dbReference type="Proteomes" id="UP000015103"/>
    </source>
</evidence>
<accession>T1H8X5</accession>
<dbReference type="SUPFAM" id="SSF53474">
    <property type="entry name" value="alpha/beta-Hydrolases"/>
    <property type="match status" value="1"/>
</dbReference>
<protein>
    <submittedName>
        <fullName evidence="5">Lipase domain-containing protein</fullName>
    </submittedName>
</protein>
<evidence type="ECO:0000256" key="1">
    <source>
        <dbReference type="ARBA" id="ARBA00004613"/>
    </source>
</evidence>
<dbReference type="Gene3D" id="3.40.50.1820">
    <property type="entry name" value="alpha/beta hydrolase"/>
    <property type="match status" value="1"/>
</dbReference>
<keyword evidence="6" id="KW-1185">Reference proteome</keyword>
<reference evidence="5" key="1">
    <citation type="submission" date="2015-05" db="UniProtKB">
        <authorList>
            <consortium name="EnsemblMetazoa"/>
        </authorList>
    </citation>
    <scope>IDENTIFICATION</scope>
</reference>
<dbReference type="GO" id="GO:0017171">
    <property type="term" value="F:serine hydrolase activity"/>
    <property type="evidence" value="ECO:0007669"/>
    <property type="project" value="TreeGrafter"/>
</dbReference>
<dbReference type="InterPro" id="IPR000734">
    <property type="entry name" value="TAG_lipase"/>
</dbReference>
<dbReference type="EnsemblMetazoa" id="RPRC000474-RA">
    <property type="protein sequence ID" value="RPRC000474-PA"/>
    <property type="gene ID" value="RPRC000474"/>
</dbReference>
<dbReference type="eggNOG" id="ENOG502RYX8">
    <property type="taxonomic scope" value="Eukaryota"/>
</dbReference>
<evidence type="ECO:0000256" key="2">
    <source>
        <dbReference type="ARBA" id="ARBA00010701"/>
    </source>
</evidence>
<keyword evidence="3" id="KW-0964">Secreted</keyword>
<dbReference type="AlphaFoldDB" id="T1H8X5"/>
<dbReference type="Proteomes" id="UP000015103">
    <property type="component" value="Unassembled WGS sequence"/>
</dbReference>
<dbReference type="InterPro" id="IPR013818">
    <property type="entry name" value="Lipase"/>
</dbReference>
<dbReference type="GO" id="GO:0016042">
    <property type="term" value="P:lipid catabolic process"/>
    <property type="evidence" value="ECO:0007669"/>
    <property type="project" value="TreeGrafter"/>
</dbReference>
<evidence type="ECO:0000256" key="4">
    <source>
        <dbReference type="RuleBase" id="RU004262"/>
    </source>
</evidence>
<dbReference type="VEuPathDB" id="VectorBase:RPRC000474"/>
<dbReference type="OMA" id="MCTASSY"/>
<dbReference type="Pfam" id="PF00151">
    <property type="entry name" value="Lipase"/>
    <property type="match status" value="1"/>
</dbReference>
<proteinExistence type="inferred from homology"/>
<dbReference type="PANTHER" id="PTHR11610:SF173">
    <property type="entry name" value="LIPASE DOMAIN-CONTAINING PROTEIN-RELATED"/>
    <property type="match status" value="1"/>
</dbReference>
<dbReference type="InParanoid" id="T1H8X5"/>
<dbReference type="InterPro" id="IPR029058">
    <property type="entry name" value="AB_hydrolase_fold"/>
</dbReference>
<evidence type="ECO:0000313" key="5">
    <source>
        <dbReference type="EnsemblMetazoa" id="RPRC000474-PA"/>
    </source>
</evidence>
<dbReference type="PRINTS" id="PR00821">
    <property type="entry name" value="TAGLIPASE"/>
</dbReference>
<evidence type="ECO:0000256" key="3">
    <source>
        <dbReference type="ARBA" id="ARBA00022525"/>
    </source>
</evidence>
<sequence length="388" mass="42642">MCLLRYREQLITTWLTWLAEPEKAPLKAQCTCFTRGFQFFLVIKRNSPKNYQIIIKPSCLGEPLTFTKLPQNVTLNPDWLSPTTDTTAGSLEESIPLGLILHGWRGQSNSSLSQELGKALLDSYKSWNLVSADYSLAVNRDYLNAVNEVMPVAKKVAKWLTELINDGHASPEKITLIGFSLGAQVAGIAAQALRSLNFTVGKIVALDPALPSFDAVMDEARLSPDDADHVIVVHTTGGILGVADPVGHIDFYPNGGIDPQPMCTASSYQSMKCSHSASYKYLADAILNGGLEATKCEDWLQYEEGKCIGNPTTFLGINVDRSAVGKYYLKTRREPPYGEKGITTTPEGNLDKPTVIVQLNESTGDSAQLTCNFSYFNFLLIILCFIMR</sequence>
<dbReference type="PANTHER" id="PTHR11610">
    <property type="entry name" value="LIPASE"/>
    <property type="match status" value="1"/>
</dbReference>
<organism evidence="5 6">
    <name type="scientific">Rhodnius prolixus</name>
    <name type="common">Triatomid bug</name>
    <dbReference type="NCBI Taxonomy" id="13249"/>
    <lineage>
        <taxon>Eukaryota</taxon>
        <taxon>Metazoa</taxon>
        <taxon>Ecdysozoa</taxon>
        <taxon>Arthropoda</taxon>
        <taxon>Hexapoda</taxon>
        <taxon>Insecta</taxon>
        <taxon>Pterygota</taxon>
        <taxon>Neoptera</taxon>
        <taxon>Paraneoptera</taxon>
        <taxon>Hemiptera</taxon>
        <taxon>Heteroptera</taxon>
        <taxon>Panheteroptera</taxon>
        <taxon>Cimicomorpha</taxon>
        <taxon>Reduviidae</taxon>
        <taxon>Triatominae</taxon>
        <taxon>Rhodnius</taxon>
    </lineage>
</organism>
<name>T1H8X5_RHOPR</name>
<dbReference type="GO" id="GO:0016298">
    <property type="term" value="F:lipase activity"/>
    <property type="evidence" value="ECO:0007669"/>
    <property type="project" value="InterPro"/>
</dbReference>
<comment type="subcellular location">
    <subcellularLocation>
        <location evidence="1">Secreted</location>
    </subcellularLocation>
</comment>
<dbReference type="STRING" id="13249.T1H8X5"/>
<comment type="similarity">
    <text evidence="2 4">Belongs to the AB hydrolase superfamily. Lipase family.</text>
</comment>
<dbReference type="GO" id="GO:0005615">
    <property type="term" value="C:extracellular space"/>
    <property type="evidence" value="ECO:0007669"/>
    <property type="project" value="TreeGrafter"/>
</dbReference>
<dbReference type="HOGENOM" id="CLU_027171_2_2_1"/>